<dbReference type="SUPFAM" id="SSF52047">
    <property type="entry name" value="RNI-like"/>
    <property type="match status" value="1"/>
</dbReference>
<dbReference type="InterPro" id="IPR032675">
    <property type="entry name" value="LRR_dom_sf"/>
</dbReference>
<evidence type="ECO:0000256" key="2">
    <source>
        <dbReference type="ARBA" id="ARBA00022737"/>
    </source>
</evidence>
<dbReference type="AlphaFoldDB" id="A0A8K0A0A1"/>
<dbReference type="OrthoDB" id="120976at2759"/>
<dbReference type="EMBL" id="OV696690">
    <property type="protein sequence ID" value="CAH1265203.1"/>
    <property type="molecule type" value="Genomic_DNA"/>
</dbReference>
<reference evidence="3" key="1">
    <citation type="submission" date="2022-01" db="EMBL/GenBank/DDBJ databases">
        <authorList>
            <person name="Braso-Vives M."/>
        </authorList>
    </citation>
    <scope>NUCLEOTIDE SEQUENCE</scope>
</reference>
<keyword evidence="1" id="KW-0433">Leucine-rich repeat</keyword>
<evidence type="ECO:0000313" key="3">
    <source>
        <dbReference type="EMBL" id="CAH1265203.1"/>
    </source>
</evidence>
<protein>
    <submittedName>
        <fullName evidence="3">Hypp3134 protein</fullName>
    </submittedName>
</protein>
<evidence type="ECO:0000313" key="4">
    <source>
        <dbReference type="Proteomes" id="UP000838412"/>
    </source>
</evidence>
<dbReference type="Proteomes" id="UP000838412">
    <property type="component" value="Chromosome 5"/>
</dbReference>
<accession>A0A8K0A0A1</accession>
<dbReference type="Gene3D" id="3.80.10.10">
    <property type="entry name" value="Ribonuclease Inhibitor"/>
    <property type="match status" value="1"/>
</dbReference>
<dbReference type="GO" id="GO:0045345">
    <property type="term" value="P:positive regulation of MHC class I biosynthetic process"/>
    <property type="evidence" value="ECO:0007669"/>
    <property type="project" value="TreeGrafter"/>
</dbReference>
<organism evidence="3 4">
    <name type="scientific">Branchiostoma lanceolatum</name>
    <name type="common">Common lancelet</name>
    <name type="synonym">Amphioxus lanceolatum</name>
    <dbReference type="NCBI Taxonomy" id="7740"/>
    <lineage>
        <taxon>Eukaryota</taxon>
        <taxon>Metazoa</taxon>
        <taxon>Chordata</taxon>
        <taxon>Cephalochordata</taxon>
        <taxon>Leptocardii</taxon>
        <taxon>Amphioxiformes</taxon>
        <taxon>Branchiostomatidae</taxon>
        <taxon>Branchiostoma</taxon>
    </lineage>
</organism>
<dbReference type="PANTHER" id="PTHR47189">
    <property type="entry name" value="MHC CLASS II TRANSACTIVATOR"/>
    <property type="match status" value="1"/>
</dbReference>
<keyword evidence="2" id="KW-0677">Repeat</keyword>
<dbReference type="PANTHER" id="PTHR47189:SF1">
    <property type="entry name" value="MHC CLASS II TRANSACTIVATOR"/>
    <property type="match status" value="1"/>
</dbReference>
<keyword evidence="4" id="KW-1185">Reference proteome</keyword>
<evidence type="ECO:0000256" key="1">
    <source>
        <dbReference type="ARBA" id="ARBA00022614"/>
    </source>
</evidence>
<dbReference type="InterPro" id="IPR001611">
    <property type="entry name" value="Leu-rich_rpt"/>
</dbReference>
<dbReference type="GO" id="GO:0045348">
    <property type="term" value="P:positive regulation of MHC class II biosynthetic process"/>
    <property type="evidence" value="ECO:0007669"/>
    <property type="project" value="TreeGrafter"/>
</dbReference>
<name>A0A8K0A0A1_BRALA</name>
<sequence length="361" mass="41092">MVSMYLSVDYCVQEDQRWQETLLKCSSNNTLVTALLKNDELRPWVRQYWARRKDWIKSPLPLCEELPKTLTHFVAYCVMEGTEEGYMRAHNINNYADFFSPLLKAVRMMFKDTFCTTKTAVAATLIIEGRIPPARKFTTADSSALADLFPYLRCLEKLHIMKSWMSASATRKIIDRLCELKHLKDLDLFSNTIDDEGVVKLTQIFVQLKNLKKLSMEANGITPAGVAIIARNIAKLQELEKFIIGNEVASSILNMTKTFLTMPKLRKAVLSALHTKPAEIPEVEKQVREVVELLQAKVYSVRPWKVKLFYDAANSDRNATMDSGWAMVRSELRKDLGGGAVVVESGNRELNIVLWVTCWGC</sequence>
<proteinExistence type="predicted"/>
<dbReference type="Pfam" id="PF13516">
    <property type="entry name" value="LRR_6"/>
    <property type="match status" value="1"/>
</dbReference>
<gene>
    <name evidence="3" type="primary">Hypp3134</name>
    <name evidence="3" type="ORF">BLAG_LOCUS19260</name>
</gene>
<dbReference type="GO" id="GO:0045944">
    <property type="term" value="P:positive regulation of transcription by RNA polymerase II"/>
    <property type="evidence" value="ECO:0007669"/>
    <property type="project" value="TreeGrafter"/>
</dbReference>